<reference evidence="3" key="1">
    <citation type="journal article" date="2019" name="Int. J. Syst. Evol. Microbiol.">
        <title>The Global Catalogue of Microorganisms (GCM) 10K type strain sequencing project: providing services to taxonomists for standard genome sequencing and annotation.</title>
        <authorList>
            <consortium name="The Broad Institute Genomics Platform"/>
            <consortium name="The Broad Institute Genome Sequencing Center for Infectious Disease"/>
            <person name="Wu L."/>
            <person name="Ma J."/>
        </authorList>
    </citation>
    <scope>NUCLEOTIDE SEQUENCE [LARGE SCALE GENOMIC DNA]</scope>
    <source>
        <strain evidence="3">JCM 4733</strain>
    </source>
</reference>
<accession>A0ABQ3CJ02</accession>
<keyword evidence="3" id="KW-1185">Reference proteome</keyword>
<evidence type="ECO:0000313" key="2">
    <source>
        <dbReference type="EMBL" id="GHA18745.1"/>
    </source>
</evidence>
<dbReference type="EMBL" id="BMVN01000006">
    <property type="protein sequence ID" value="GHA18745.1"/>
    <property type="molecule type" value="Genomic_DNA"/>
</dbReference>
<evidence type="ECO:0000256" key="1">
    <source>
        <dbReference type="SAM" id="MobiDB-lite"/>
    </source>
</evidence>
<organism evidence="2 3">
    <name type="scientific">Streptomyces canarius</name>
    <dbReference type="NCBI Taxonomy" id="285453"/>
    <lineage>
        <taxon>Bacteria</taxon>
        <taxon>Bacillati</taxon>
        <taxon>Actinomycetota</taxon>
        <taxon>Actinomycetes</taxon>
        <taxon>Kitasatosporales</taxon>
        <taxon>Streptomycetaceae</taxon>
        <taxon>Streptomyces</taxon>
    </lineage>
</organism>
<feature type="compositionally biased region" description="Basic residues" evidence="1">
    <location>
        <begin position="80"/>
        <end position="92"/>
    </location>
</feature>
<feature type="region of interest" description="Disordered" evidence="1">
    <location>
        <begin position="1"/>
        <end position="31"/>
    </location>
</feature>
<evidence type="ECO:0000313" key="3">
    <source>
        <dbReference type="Proteomes" id="UP000653644"/>
    </source>
</evidence>
<feature type="compositionally biased region" description="Acidic residues" evidence="1">
    <location>
        <begin position="1"/>
        <end position="20"/>
    </location>
</feature>
<gene>
    <name evidence="2" type="ORF">GCM10010345_24340</name>
</gene>
<sequence>MEENEAEGEGEGEGGSEGEDEGGRGDEGMGVTACDEEFGLRCHDDASRRIPPGPVDHGRIVDNSPTRTRSSAPPRPAAAPRRRVALRCRARR</sequence>
<protein>
    <submittedName>
        <fullName evidence="2">Uncharacterized protein</fullName>
    </submittedName>
</protein>
<comment type="caution">
    <text evidence="2">The sequence shown here is derived from an EMBL/GenBank/DDBJ whole genome shotgun (WGS) entry which is preliminary data.</text>
</comment>
<dbReference type="Proteomes" id="UP000653644">
    <property type="component" value="Unassembled WGS sequence"/>
</dbReference>
<name>A0ABQ3CJ02_9ACTN</name>
<feature type="region of interest" description="Disordered" evidence="1">
    <location>
        <begin position="45"/>
        <end position="92"/>
    </location>
</feature>
<proteinExistence type="predicted"/>